<dbReference type="InterPro" id="IPR011737">
    <property type="entry name" value="CHP02206_TP0381"/>
</dbReference>
<protein>
    <submittedName>
        <fullName evidence="1">ABC transporter permease</fullName>
    </submittedName>
</protein>
<dbReference type="Pfam" id="PF14808">
    <property type="entry name" value="TMEM164"/>
    <property type="match status" value="1"/>
</dbReference>
<comment type="caution">
    <text evidence="1">The sequence shown here is derived from an EMBL/GenBank/DDBJ whole genome shotgun (WGS) entry which is preliminary data.</text>
</comment>
<keyword evidence="2" id="KW-1185">Reference proteome</keyword>
<evidence type="ECO:0000313" key="1">
    <source>
        <dbReference type="EMBL" id="GEB31061.1"/>
    </source>
</evidence>
<reference evidence="1 2" key="1">
    <citation type="submission" date="2019-06" db="EMBL/GenBank/DDBJ databases">
        <title>Whole genome shotgun sequence of Brevibacillus parabrevis NBRC 12334.</title>
        <authorList>
            <person name="Hosoyama A."/>
            <person name="Uohara A."/>
            <person name="Ohji S."/>
            <person name="Ichikawa N."/>
        </authorList>
    </citation>
    <scope>NUCLEOTIDE SEQUENCE [LARGE SCALE GENOMIC DNA]</scope>
    <source>
        <strain evidence="1 2">NBRC 12334</strain>
    </source>
</reference>
<gene>
    <name evidence="1" type="ORF">BPA01_06410</name>
</gene>
<evidence type="ECO:0000313" key="2">
    <source>
        <dbReference type="Proteomes" id="UP000316882"/>
    </source>
</evidence>
<dbReference type="AlphaFoldDB" id="A0A4Y3PKU2"/>
<organism evidence="1 2">
    <name type="scientific">Brevibacillus parabrevis</name>
    <dbReference type="NCBI Taxonomy" id="54914"/>
    <lineage>
        <taxon>Bacteria</taxon>
        <taxon>Bacillati</taxon>
        <taxon>Bacillota</taxon>
        <taxon>Bacilli</taxon>
        <taxon>Bacillales</taxon>
        <taxon>Paenibacillaceae</taxon>
        <taxon>Brevibacillus</taxon>
    </lineage>
</organism>
<proteinExistence type="predicted"/>
<accession>A0A4Y3PKU2</accession>
<name>A0A4Y3PKU2_BREPA</name>
<dbReference type="EMBL" id="BJMH01000002">
    <property type="protein sequence ID" value="GEB31061.1"/>
    <property type="molecule type" value="Genomic_DNA"/>
</dbReference>
<dbReference type="NCBIfam" id="TIGR02206">
    <property type="entry name" value="intg_mem_TP0381"/>
    <property type="match status" value="1"/>
</dbReference>
<dbReference type="Proteomes" id="UP000316882">
    <property type="component" value="Unassembled WGS sequence"/>
</dbReference>
<sequence length="248" mass="27816">MNSPYFSLFISGAPFQLFSLSHLIALLATFGTALLLYLLRHRLQAPAAKRTIRFSLAGLLLLTEVGFQLWHVYTGSWSAAYTLPLQLCSVTLLLAIVMLLSRSYSLFEVTFFAGIGGAAQALITPELFYPFPHFRFWHFFLAHAGIVLACLYMTWVEGYRPTYRSVWKTMGLLNGLLVAALAVNSWTGGNYLFVSHKPENPSLIDFLGPYPWYLLSLEGVAFAIFSLMYLPFLRKKQAAVPATRDLPS</sequence>
<dbReference type="RefSeq" id="WP_122965111.1">
    <property type="nucleotide sequence ID" value="NZ_BJMH01000002.1"/>
</dbReference>